<name>A0A1I1VWM0_9BURK</name>
<dbReference type="AlphaFoldDB" id="A0A1I1VWM0"/>
<dbReference type="STRING" id="32040.SAMN04489710_107236"/>
<evidence type="ECO:0000256" key="1">
    <source>
        <dbReference type="SAM" id="MobiDB-lite"/>
    </source>
</evidence>
<accession>A0A1I1VWM0</accession>
<dbReference type="Proteomes" id="UP000199517">
    <property type="component" value="Unassembled WGS sequence"/>
</dbReference>
<keyword evidence="3" id="KW-1185">Reference proteome</keyword>
<dbReference type="RefSeq" id="WP_281246090.1">
    <property type="nucleotide sequence ID" value="NZ_FOMQ01000007.1"/>
</dbReference>
<sequence>MEDEIENDGGRCSECGPDNVEEPDEEYDAIYFYRCLECGHVEM</sequence>
<feature type="region of interest" description="Disordered" evidence="1">
    <location>
        <begin position="1"/>
        <end position="22"/>
    </location>
</feature>
<gene>
    <name evidence="2" type="ORF">SAMN04489710_107236</name>
</gene>
<organism evidence="2 3">
    <name type="scientific">Paracidovorax konjaci</name>
    <dbReference type="NCBI Taxonomy" id="32040"/>
    <lineage>
        <taxon>Bacteria</taxon>
        <taxon>Pseudomonadati</taxon>
        <taxon>Pseudomonadota</taxon>
        <taxon>Betaproteobacteria</taxon>
        <taxon>Burkholderiales</taxon>
        <taxon>Comamonadaceae</taxon>
        <taxon>Paracidovorax</taxon>
    </lineage>
</organism>
<proteinExistence type="predicted"/>
<evidence type="ECO:0000313" key="3">
    <source>
        <dbReference type="Proteomes" id="UP000199517"/>
    </source>
</evidence>
<reference evidence="3" key="1">
    <citation type="submission" date="2016-10" db="EMBL/GenBank/DDBJ databases">
        <authorList>
            <person name="Varghese N."/>
            <person name="Submissions S."/>
        </authorList>
    </citation>
    <scope>NUCLEOTIDE SEQUENCE [LARGE SCALE GENOMIC DNA]</scope>
    <source>
        <strain evidence="3">DSM 7481</strain>
    </source>
</reference>
<dbReference type="EMBL" id="FOMQ01000007">
    <property type="protein sequence ID" value="SFD87139.1"/>
    <property type="molecule type" value="Genomic_DNA"/>
</dbReference>
<evidence type="ECO:0000313" key="2">
    <source>
        <dbReference type="EMBL" id="SFD87139.1"/>
    </source>
</evidence>
<protein>
    <submittedName>
        <fullName evidence="2">Uncharacterized protein</fullName>
    </submittedName>
</protein>